<feature type="compositionally biased region" description="Low complexity" evidence="1">
    <location>
        <begin position="165"/>
        <end position="181"/>
    </location>
</feature>
<reference evidence="4 5" key="1">
    <citation type="submission" date="2016-01" db="EMBL/GenBank/DDBJ databases">
        <title>The new phylogeny of the genus Mycobacterium.</title>
        <authorList>
            <person name="Tarcisio F."/>
            <person name="Conor M."/>
            <person name="Antonella G."/>
            <person name="Elisabetta G."/>
            <person name="Giulia F.S."/>
            <person name="Sara T."/>
            <person name="Anna F."/>
            <person name="Clotilde B."/>
            <person name="Roberto B."/>
            <person name="Veronica D.S."/>
            <person name="Fabio R."/>
            <person name="Monica P."/>
            <person name="Olivier J."/>
            <person name="Enrico T."/>
            <person name="Nicola S."/>
        </authorList>
    </citation>
    <scope>NUCLEOTIDE SEQUENCE [LARGE SCALE GENOMIC DNA]</scope>
    <source>
        <strain evidence="4 5">DSM 44153</strain>
    </source>
</reference>
<dbReference type="InterPro" id="IPR030937">
    <property type="entry name" value="Hemophore_Rv0203"/>
</dbReference>
<keyword evidence="2" id="KW-0732">Signal</keyword>
<feature type="domain" description="Haemophore haem-binding" evidence="3">
    <location>
        <begin position="39"/>
        <end position="116"/>
    </location>
</feature>
<dbReference type="Pfam" id="PF16525">
    <property type="entry name" value="MHB"/>
    <property type="match status" value="1"/>
</dbReference>
<dbReference type="Gene3D" id="1.20.20.20">
    <property type="entry name" value="Haemophore, haem-binding domain"/>
    <property type="match status" value="1"/>
</dbReference>
<dbReference type="InterPro" id="IPR038378">
    <property type="entry name" value="MHB_sf"/>
</dbReference>
<dbReference type="InterPro" id="IPR032407">
    <property type="entry name" value="MHB"/>
</dbReference>
<accession>A0A1X2EFF5</accession>
<name>A0A1X2EFF5_9MYCO</name>
<feature type="signal peptide" evidence="2">
    <location>
        <begin position="1"/>
        <end position="35"/>
    </location>
</feature>
<dbReference type="STRING" id="1798.AWC30_15640"/>
<dbReference type="GO" id="GO:0020037">
    <property type="term" value="F:heme binding"/>
    <property type="evidence" value="ECO:0007669"/>
    <property type="project" value="InterPro"/>
</dbReference>
<dbReference type="NCBIfam" id="TIGR04529">
    <property type="entry name" value="MTB_hemophore"/>
    <property type="match status" value="1"/>
</dbReference>
<feature type="compositionally biased region" description="Low complexity" evidence="1">
    <location>
        <begin position="137"/>
        <end position="153"/>
    </location>
</feature>
<dbReference type="NCBIfam" id="TIGR04530">
    <property type="entry name" value="hemophoreRv0203"/>
    <property type="match status" value="1"/>
</dbReference>
<gene>
    <name evidence="4" type="ORF">AWC30_15640</name>
</gene>
<comment type="caution">
    <text evidence="4">The sequence shown here is derived from an EMBL/GenBank/DDBJ whole genome shotgun (WGS) entry which is preliminary data.</text>
</comment>
<keyword evidence="5" id="KW-1185">Reference proteome</keyword>
<organism evidence="4 5">
    <name type="scientific">Mycolicibacillus trivialis</name>
    <dbReference type="NCBI Taxonomy" id="1798"/>
    <lineage>
        <taxon>Bacteria</taxon>
        <taxon>Bacillati</taxon>
        <taxon>Actinomycetota</taxon>
        <taxon>Actinomycetes</taxon>
        <taxon>Mycobacteriales</taxon>
        <taxon>Mycobacteriaceae</taxon>
        <taxon>Mycolicibacillus</taxon>
    </lineage>
</organism>
<evidence type="ECO:0000256" key="1">
    <source>
        <dbReference type="SAM" id="MobiDB-lite"/>
    </source>
</evidence>
<dbReference type="GO" id="GO:0015886">
    <property type="term" value="P:heme transport"/>
    <property type="evidence" value="ECO:0007669"/>
    <property type="project" value="InterPro"/>
</dbReference>
<dbReference type="Proteomes" id="UP000193090">
    <property type="component" value="Unassembled WGS sequence"/>
</dbReference>
<dbReference type="InterPro" id="IPR006311">
    <property type="entry name" value="TAT_signal"/>
</dbReference>
<dbReference type="AlphaFoldDB" id="A0A1X2EFF5"/>
<evidence type="ECO:0000259" key="3">
    <source>
        <dbReference type="Pfam" id="PF16525"/>
    </source>
</evidence>
<dbReference type="RefSeq" id="WP_085111130.1">
    <property type="nucleotide sequence ID" value="NZ_LQPZ01000044.1"/>
</dbReference>
<sequence length="181" mass="18563">MTVTRGNRRQRLLGTMAAAALGGALAVSMSPSAAAKPEDPCAASAVAKTVSKVSDDTSKYLEKNPETDRVITTALQQDPGPRSVMTLKNYFDANPTVADDLAEISEPLSEITASCRLPISLPQVLGLMQAAQNQQLPGQLPGQLPSQLPPAAADILGKTGRLPGPAAAVTPPAPAATTAVD</sequence>
<evidence type="ECO:0000313" key="4">
    <source>
        <dbReference type="EMBL" id="ORX00099.1"/>
    </source>
</evidence>
<dbReference type="EMBL" id="LQPZ01000044">
    <property type="protein sequence ID" value="ORX00099.1"/>
    <property type="molecule type" value="Genomic_DNA"/>
</dbReference>
<protein>
    <recommendedName>
        <fullName evidence="3">Haemophore haem-binding domain-containing protein</fullName>
    </recommendedName>
</protein>
<evidence type="ECO:0000313" key="5">
    <source>
        <dbReference type="Proteomes" id="UP000193090"/>
    </source>
</evidence>
<feature type="region of interest" description="Disordered" evidence="1">
    <location>
        <begin position="137"/>
        <end position="181"/>
    </location>
</feature>
<dbReference type="PROSITE" id="PS51318">
    <property type="entry name" value="TAT"/>
    <property type="match status" value="1"/>
</dbReference>
<proteinExistence type="predicted"/>
<evidence type="ECO:0000256" key="2">
    <source>
        <dbReference type="SAM" id="SignalP"/>
    </source>
</evidence>
<feature type="chain" id="PRO_5039554114" description="Haemophore haem-binding domain-containing protein" evidence="2">
    <location>
        <begin position="36"/>
        <end position="181"/>
    </location>
</feature>